<dbReference type="GO" id="GO:0005737">
    <property type="term" value="C:cytoplasm"/>
    <property type="evidence" value="ECO:0007669"/>
    <property type="project" value="TreeGrafter"/>
</dbReference>
<feature type="region of interest" description="Disordered" evidence="6">
    <location>
        <begin position="910"/>
        <end position="956"/>
    </location>
</feature>
<reference evidence="9" key="1">
    <citation type="journal article" date="2016" name="Nat. Commun.">
        <title>The channel catfish genome sequence provides insights into the evolution of scale formation in teleosts.</title>
        <authorList>
            <person name="Liu Z."/>
            <person name="Liu S."/>
            <person name="Yao J."/>
            <person name="Bao L."/>
            <person name="Zhang J."/>
            <person name="Li Y."/>
            <person name="Jiang C."/>
            <person name="Sun L."/>
            <person name="Wang R."/>
            <person name="Zhang Y."/>
            <person name="Zhou T."/>
            <person name="Zeng Q."/>
            <person name="Fu Q."/>
            <person name="Gao S."/>
            <person name="Li N."/>
            <person name="Koren S."/>
            <person name="Jiang Y."/>
            <person name="Zimin A."/>
            <person name="Xu P."/>
            <person name="Phillippy A.M."/>
            <person name="Geng X."/>
            <person name="Song L."/>
            <person name="Sun F."/>
            <person name="Li C."/>
            <person name="Wang X."/>
            <person name="Chen A."/>
            <person name="Jin Y."/>
            <person name="Yuan Z."/>
            <person name="Yang Y."/>
            <person name="Tan S."/>
            <person name="Peatman E."/>
            <person name="Lu J."/>
            <person name="Qin Z."/>
            <person name="Dunham R."/>
            <person name="Li Z."/>
            <person name="Sonstegard T."/>
            <person name="Feng J."/>
            <person name="Danzmann R.G."/>
            <person name="Schroeder S."/>
            <person name="Scheffler B."/>
            <person name="Duke M.V."/>
            <person name="Ballard L."/>
            <person name="Kucuktas H."/>
            <person name="Kaltenboeck L."/>
            <person name="Liu H."/>
            <person name="Armbruster J."/>
            <person name="Xie Y."/>
            <person name="Kirby M.L."/>
            <person name="Tian Y."/>
            <person name="Flanagan M.E."/>
            <person name="Mu W."/>
            <person name="Waldbieser G.C."/>
        </authorList>
    </citation>
    <scope>NUCLEOTIDE SEQUENCE [LARGE SCALE GENOMIC DNA]</scope>
    <source>
        <strain evidence="9">SDA103</strain>
    </source>
</reference>
<feature type="compositionally biased region" description="Basic and acidic residues" evidence="6">
    <location>
        <begin position="916"/>
        <end position="925"/>
    </location>
</feature>
<gene>
    <name evidence="10" type="primary">LOC108261287</name>
</gene>
<dbReference type="InterPro" id="IPR012919">
    <property type="entry name" value="SUN_dom"/>
</dbReference>
<feature type="coiled-coil region" evidence="5">
    <location>
        <begin position="714"/>
        <end position="784"/>
    </location>
</feature>
<dbReference type="GO" id="GO:0012505">
    <property type="term" value="C:endomembrane system"/>
    <property type="evidence" value="ECO:0007669"/>
    <property type="project" value="UniProtKB-SubCell"/>
</dbReference>
<feature type="compositionally biased region" description="Low complexity" evidence="6">
    <location>
        <begin position="156"/>
        <end position="171"/>
    </location>
</feature>
<keyword evidence="2 7" id="KW-0812">Transmembrane</keyword>
<dbReference type="PANTHER" id="PTHR12953:SF0">
    <property type="entry name" value="SUN DOMAIN-CONTAINING OSSIFICATION FACTOR"/>
    <property type="match status" value="1"/>
</dbReference>
<feature type="region of interest" description="Disordered" evidence="6">
    <location>
        <begin position="876"/>
        <end position="896"/>
    </location>
</feature>
<keyword evidence="3 7" id="KW-1133">Transmembrane helix</keyword>
<evidence type="ECO:0000313" key="9">
    <source>
        <dbReference type="Proteomes" id="UP000221080"/>
    </source>
</evidence>
<dbReference type="GO" id="GO:0016020">
    <property type="term" value="C:membrane"/>
    <property type="evidence" value="ECO:0007669"/>
    <property type="project" value="InterPro"/>
</dbReference>
<organism evidence="9 10">
    <name type="scientific">Ictalurus punctatus</name>
    <name type="common">Channel catfish</name>
    <name type="synonym">Silurus punctatus</name>
    <dbReference type="NCBI Taxonomy" id="7998"/>
    <lineage>
        <taxon>Eukaryota</taxon>
        <taxon>Metazoa</taxon>
        <taxon>Chordata</taxon>
        <taxon>Craniata</taxon>
        <taxon>Vertebrata</taxon>
        <taxon>Euteleostomi</taxon>
        <taxon>Actinopterygii</taxon>
        <taxon>Neopterygii</taxon>
        <taxon>Teleostei</taxon>
        <taxon>Ostariophysi</taxon>
        <taxon>Siluriformes</taxon>
        <taxon>Ictaluridae</taxon>
        <taxon>Ictalurus</taxon>
    </lineage>
</organism>
<sequence length="1040" mass="113366">MATVQSRISSTYRISRRPNRTSPISRTSPENRGNDEDLLQDPPASDTVEHQTQTDTTDEPQTQETTLQDRIDKDFQVDKAPAEVAVAEYDPESSITPEDDAGPQNTHVSSLHSASETQSETVHVSEDLSSTATVSPGPCACSCVFFLFSASDDSCSSPPVSPVSSSAACDAGENPSYDADLSLPSVLENSSTPGTGKSTKASLSRATQGTNASSMLKEQNVPVSTEADPSLPSKDPEDIPTFDEWKKIMMEVENEKSQTTHTSCNGGSSVVKKVQKTTNYASVECGAKILASNPEAKSTSAILMENVDVYMLNPCSNKIWFVIELCQPIQVKQLDIANFELFSSTPKDFLVSVSDRMESLESDQQELKKLTETPSMTQGRDAGPTAPLPTAPLSETATPSAPESVGTTTNKEDQIVTLLPEDEVDEPDKSSSSLYHRTPRRSGVPLAELHSPSEEDRKEISRITFSTEHFPQNGNLSLSHDLIITDATLVTLTCSDTLASTATHIVDFLDPSAVESSDLKLNEKSRDKPVEDKRTSILSSNLDLTSTPVLTTKSDEMDQVQLSVSAVEKSTTEKNTLTPSLMTSTMDQATFTPLSTSTDQSFVQPTISKSVTPSVSITAAPLTEPLEVVSVVAEPKSEDLLDEASLGGHSVNTQSETSTNGQSVQPSSSDYYAEIPSSTDAPIPGSSQKESVFMRLNNRIKALEVNMSLSGRYLEQLSQRYRKQMEEMQKAFNKTIIKLQNTSRMAEEQDQKQTESIQVLQRQLENVTQLVLNLSLQVSQLQREVSDRHSYLLLCVVLGLLICIVICVNYCRMSAENLSTEPDLYVPNSYSYCCPDRDSPDEDVNPKRRASYPFAQSSLQIATTEGPSEAYNVETLRNSTGSKRKKRCKMKSGRKPETITPTLLSTLSVPNGGLRCNDHRPHNLDLKLPPRSLVPPPFPFRDSSSEGSSKDSSQSDEPSFCGIASCSRLCDPLPAAKSCSKMRNRLKKRSTVLKQLLQPVQCNGPPVAAKFSLRGLITGSTELNTNRPGVPLLPKKNSYN</sequence>
<evidence type="ECO:0000256" key="4">
    <source>
        <dbReference type="ARBA" id="ARBA00023136"/>
    </source>
</evidence>
<evidence type="ECO:0000256" key="1">
    <source>
        <dbReference type="ARBA" id="ARBA00004308"/>
    </source>
</evidence>
<reference evidence="10" key="2">
    <citation type="submission" date="2025-08" db="UniProtKB">
        <authorList>
            <consortium name="RefSeq"/>
        </authorList>
    </citation>
    <scope>IDENTIFICATION</scope>
    <source>
        <tissue evidence="10">Blood</tissue>
    </source>
</reference>
<evidence type="ECO:0000256" key="2">
    <source>
        <dbReference type="ARBA" id="ARBA00022692"/>
    </source>
</evidence>
<dbReference type="PROSITE" id="PS51469">
    <property type="entry name" value="SUN"/>
    <property type="match status" value="1"/>
</dbReference>
<feature type="compositionally biased region" description="Basic and acidic residues" evidence="6">
    <location>
        <begin position="67"/>
        <end position="81"/>
    </location>
</feature>
<feature type="compositionally biased region" description="Low complexity" evidence="6">
    <location>
        <begin position="940"/>
        <end position="956"/>
    </location>
</feature>
<evidence type="ECO:0000256" key="7">
    <source>
        <dbReference type="SAM" id="Phobius"/>
    </source>
</evidence>
<evidence type="ECO:0000259" key="8">
    <source>
        <dbReference type="PROSITE" id="PS51469"/>
    </source>
</evidence>
<feature type="region of interest" description="Disordered" evidence="6">
    <location>
        <begin position="370"/>
        <end position="458"/>
    </location>
</feature>
<keyword evidence="5" id="KW-0175">Coiled coil</keyword>
<dbReference type="GeneID" id="108261287"/>
<feature type="region of interest" description="Disordered" evidence="6">
    <location>
        <begin position="1"/>
        <end position="124"/>
    </location>
</feature>
<dbReference type="PANTHER" id="PTHR12953">
    <property type="entry name" value="MEMBRANE PROTEIN CH1 RELATED"/>
    <property type="match status" value="1"/>
</dbReference>
<evidence type="ECO:0000256" key="3">
    <source>
        <dbReference type="ARBA" id="ARBA00022989"/>
    </source>
</evidence>
<dbReference type="Pfam" id="PF07738">
    <property type="entry name" value="Sad1_UNC"/>
    <property type="match status" value="1"/>
</dbReference>
<feature type="compositionally biased region" description="Polar residues" evidence="6">
    <location>
        <begin position="103"/>
        <end position="124"/>
    </location>
</feature>
<dbReference type="RefSeq" id="XP_053537821.1">
    <property type="nucleotide sequence ID" value="XM_053681846.1"/>
</dbReference>
<comment type="subcellular location">
    <subcellularLocation>
        <location evidence="1">Endomembrane system</location>
    </subcellularLocation>
</comment>
<feature type="transmembrane region" description="Helical" evidence="7">
    <location>
        <begin position="791"/>
        <end position="811"/>
    </location>
</feature>
<dbReference type="KEGG" id="ipu:108261287"/>
<dbReference type="Proteomes" id="UP000221080">
    <property type="component" value="Chromosome 7"/>
</dbReference>
<accession>A0A9F7RJ91</accession>
<dbReference type="OrthoDB" id="266334at2759"/>
<dbReference type="GO" id="GO:0034975">
    <property type="term" value="P:protein folding in endoplasmic reticulum"/>
    <property type="evidence" value="ECO:0007669"/>
    <property type="project" value="TreeGrafter"/>
</dbReference>
<feature type="domain" description="SUN" evidence="8">
    <location>
        <begin position="266"/>
        <end position="502"/>
    </location>
</feature>
<proteinExistence type="predicted"/>
<evidence type="ECO:0000313" key="10">
    <source>
        <dbReference type="RefSeq" id="XP_053537821.1"/>
    </source>
</evidence>
<feature type="compositionally biased region" description="Polar residues" evidence="6">
    <location>
        <begin position="650"/>
        <end position="687"/>
    </location>
</feature>
<protein>
    <submittedName>
        <fullName evidence="10">SUN domain-containing ossification factor-like</fullName>
    </submittedName>
</protein>
<keyword evidence="9" id="KW-1185">Reference proteome</keyword>
<feature type="compositionally biased region" description="Low complexity" evidence="6">
    <location>
        <begin position="391"/>
        <end position="402"/>
    </location>
</feature>
<feature type="compositionally biased region" description="Low complexity" evidence="6">
    <location>
        <begin position="1"/>
        <end position="13"/>
    </location>
</feature>
<evidence type="ECO:0000256" key="5">
    <source>
        <dbReference type="SAM" id="Coils"/>
    </source>
</evidence>
<feature type="region of interest" description="Disordered" evidence="6">
    <location>
        <begin position="156"/>
        <end position="239"/>
    </location>
</feature>
<feature type="compositionally biased region" description="Basic residues" evidence="6">
    <location>
        <begin position="882"/>
        <end position="893"/>
    </location>
</feature>
<name>A0A9F7RJ91_ICTPU</name>
<dbReference type="GO" id="GO:0046850">
    <property type="term" value="P:regulation of bone remodeling"/>
    <property type="evidence" value="ECO:0007669"/>
    <property type="project" value="TreeGrafter"/>
</dbReference>
<feature type="region of interest" description="Disordered" evidence="6">
    <location>
        <begin position="648"/>
        <end position="687"/>
    </location>
</feature>
<dbReference type="InterPro" id="IPR045120">
    <property type="entry name" value="Suco/Slp1-like"/>
</dbReference>
<dbReference type="AlphaFoldDB" id="A0A9F7RJ91"/>
<feature type="compositionally biased region" description="Low complexity" evidence="6">
    <location>
        <begin position="50"/>
        <end position="66"/>
    </location>
</feature>
<evidence type="ECO:0000256" key="6">
    <source>
        <dbReference type="SAM" id="MobiDB-lite"/>
    </source>
</evidence>
<feature type="compositionally biased region" description="Polar residues" evidence="6">
    <location>
        <begin position="20"/>
        <end position="31"/>
    </location>
</feature>
<feature type="compositionally biased region" description="Polar residues" evidence="6">
    <location>
        <begin position="187"/>
        <end position="223"/>
    </location>
</feature>
<keyword evidence="4 7" id="KW-0472">Membrane</keyword>